<dbReference type="Proteomes" id="UP000005695">
    <property type="component" value="Unassembled WGS sequence"/>
</dbReference>
<gene>
    <name evidence="2" type="ORF">Dace_0789</name>
</gene>
<evidence type="ECO:0000313" key="2">
    <source>
        <dbReference type="EMBL" id="EAT14737.1"/>
    </source>
</evidence>
<evidence type="ECO:0000313" key="3">
    <source>
        <dbReference type="Proteomes" id="UP000005695"/>
    </source>
</evidence>
<dbReference type="PROSITE" id="PS51257">
    <property type="entry name" value="PROKAR_LIPOPROTEIN"/>
    <property type="match status" value="1"/>
</dbReference>
<dbReference type="AlphaFoldDB" id="Q1JX21"/>
<protein>
    <recommendedName>
        <fullName evidence="1">ABC-type transport auxiliary lipoprotein component domain-containing protein</fullName>
    </recommendedName>
</protein>
<reference evidence="2" key="1">
    <citation type="submission" date="2006-05" db="EMBL/GenBank/DDBJ databases">
        <title>Annotation of the draft genome assembly of Desulfuromonas acetoxidans DSM 684.</title>
        <authorList>
            <consortium name="US DOE Joint Genome Institute (JGI-ORNL)"/>
            <person name="Larimer F."/>
            <person name="Land M."/>
            <person name="Hauser L."/>
        </authorList>
    </citation>
    <scope>NUCLEOTIDE SEQUENCE [LARGE SCALE GENOMIC DNA]</scope>
    <source>
        <strain evidence="2">DSM 684</strain>
    </source>
</reference>
<sequence length="185" mass="20511">MRRASFYLTIVTTLGLLLVAGCSSPTTPKTHYYLIAPDYQASAVLSPPATISVECAPFLSQGGLVVEHGDQTIATAHYHRWAEPLPGMISRYLQRRLQSGLRTETTPPTMTLLIDQFHRLNNGTVIYSGQWWTQGSAPQTFRYEEHPISANYDTTVASLHHLLDKQAMTLVKTLAPDTLAKTETP</sequence>
<name>Q1JX21_DESA6</name>
<dbReference type="OrthoDB" id="5372878at2"/>
<dbReference type="EMBL" id="AAEW02000018">
    <property type="protein sequence ID" value="EAT14737.1"/>
    <property type="molecule type" value="Genomic_DNA"/>
</dbReference>
<evidence type="ECO:0000259" key="1">
    <source>
        <dbReference type="Pfam" id="PF03886"/>
    </source>
</evidence>
<accession>Q1JX21</accession>
<reference evidence="2" key="2">
    <citation type="submission" date="2006-05" db="EMBL/GenBank/DDBJ databases">
        <title>Sequencing of the draft genome and assembly of Desulfuromonas acetoxidans DSM 684.</title>
        <authorList>
            <consortium name="US DOE Joint Genome Institute (JGI-PGF)"/>
            <person name="Copeland A."/>
            <person name="Lucas S."/>
            <person name="Lapidus A."/>
            <person name="Barry K."/>
            <person name="Detter J.C."/>
            <person name="Glavina del Rio T."/>
            <person name="Hammon N."/>
            <person name="Israni S."/>
            <person name="Dalin E."/>
            <person name="Tice H."/>
            <person name="Bruce D."/>
            <person name="Pitluck S."/>
            <person name="Richardson P."/>
        </authorList>
    </citation>
    <scope>NUCLEOTIDE SEQUENCE [LARGE SCALE GENOMIC DNA]</scope>
    <source>
        <strain evidence="2">DSM 684</strain>
    </source>
</reference>
<dbReference type="InterPro" id="IPR005586">
    <property type="entry name" value="ABC_trans_aux"/>
</dbReference>
<comment type="caution">
    <text evidence="2">The sequence shown here is derived from an EMBL/GenBank/DDBJ whole genome shotgun (WGS) entry which is preliminary data.</text>
</comment>
<feature type="domain" description="ABC-type transport auxiliary lipoprotein component" evidence="1">
    <location>
        <begin position="53"/>
        <end position="165"/>
    </location>
</feature>
<proteinExistence type="predicted"/>
<dbReference type="Gene3D" id="3.40.50.10610">
    <property type="entry name" value="ABC-type transport auxiliary lipoprotein component"/>
    <property type="match status" value="1"/>
</dbReference>
<keyword evidence="3" id="KW-1185">Reference proteome</keyword>
<dbReference type="RefSeq" id="WP_006002085.1">
    <property type="nucleotide sequence ID" value="NZ_AAEW02000018.1"/>
</dbReference>
<dbReference type="Pfam" id="PF03886">
    <property type="entry name" value="ABC_trans_aux"/>
    <property type="match status" value="1"/>
</dbReference>
<organism evidence="2 3">
    <name type="scientific">Desulfuromonas acetoxidans (strain DSM 684 / 11070)</name>
    <dbReference type="NCBI Taxonomy" id="281689"/>
    <lineage>
        <taxon>Bacteria</taxon>
        <taxon>Pseudomonadati</taxon>
        <taxon>Thermodesulfobacteriota</taxon>
        <taxon>Desulfuromonadia</taxon>
        <taxon>Desulfuromonadales</taxon>
        <taxon>Desulfuromonadaceae</taxon>
        <taxon>Desulfuromonas</taxon>
    </lineage>
</organism>
<dbReference type="SUPFAM" id="SSF159594">
    <property type="entry name" value="XCC0632-like"/>
    <property type="match status" value="1"/>
</dbReference>